<feature type="region of interest" description="Disordered" evidence="1">
    <location>
        <begin position="551"/>
        <end position="578"/>
    </location>
</feature>
<organism evidence="2 3">
    <name type="scientific">Leptospira andrefontaineae</name>
    <dbReference type="NCBI Taxonomy" id="2484976"/>
    <lineage>
        <taxon>Bacteria</taxon>
        <taxon>Pseudomonadati</taxon>
        <taxon>Spirochaetota</taxon>
        <taxon>Spirochaetia</taxon>
        <taxon>Leptospirales</taxon>
        <taxon>Leptospiraceae</taxon>
        <taxon>Leptospira</taxon>
    </lineage>
</organism>
<comment type="caution">
    <text evidence="2">The sequence shown here is derived from an EMBL/GenBank/DDBJ whole genome shotgun (WGS) entry which is preliminary data.</text>
</comment>
<dbReference type="RefSeq" id="WP_135775378.1">
    <property type="nucleotide sequence ID" value="NZ_RQEY01000019.1"/>
</dbReference>
<dbReference type="InterPro" id="IPR013320">
    <property type="entry name" value="ConA-like_dom_sf"/>
</dbReference>
<name>A0A4R9H0H2_9LEPT</name>
<keyword evidence="3" id="KW-1185">Reference proteome</keyword>
<proteinExistence type="predicted"/>
<dbReference type="EMBL" id="RQEY01000019">
    <property type="protein sequence ID" value="TGK37809.1"/>
    <property type="molecule type" value="Genomic_DNA"/>
</dbReference>
<dbReference type="AlphaFoldDB" id="A0A4R9H0H2"/>
<evidence type="ECO:0008006" key="4">
    <source>
        <dbReference type="Google" id="ProtNLM"/>
    </source>
</evidence>
<evidence type="ECO:0000313" key="2">
    <source>
        <dbReference type="EMBL" id="TGK37809.1"/>
    </source>
</evidence>
<dbReference type="Proteomes" id="UP000298097">
    <property type="component" value="Unassembled WGS sequence"/>
</dbReference>
<reference evidence="2" key="1">
    <citation type="journal article" date="2019" name="PLoS Negl. Trop. Dis.">
        <title>Revisiting the worldwide diversity of Leptospira species in the environment.</title>
        <authorList>
            <person name="Vincent A.T."/>
            <person name="Schiettekatte O."/>
            <person name="Bourhy P."/>
            <person name="Veyrier F.J."/>
            <person name="Picardeau M."/>
        </authorList>
    </citation>
    <scope>NUCLEOTIDE SEQUENCE [LARGE SCALE GENOMIC DNA]</scope>
    <source>
        <strain evidence="2">201800301</strain>
    </source>
</reference>
<feature type="region of interest" description="Disordered" evidence="1">
    <location>
        <begin position="364"/>
        <end position="383"/>
    </location>
</feature>
<protein>
    <recommendedName>
        <fullName evidence="4">Glucanase</fullName>
    </recommendedName>
</protein>
<sequence length="627" mass="70849">MQNKILYPVYLLGLVGLVSFFSGSISAESNSFSLSAFVLKYVRLGSTENGTSKLELSPRDRKEGSDLFLDFEEKEASDLNDKAGGYRILSSSYLPDQAKAHSGKRSAGFVGKRSGIKVSGKTKGILTSSDIKEEFYISFFLLPGNLDKEAVLLSKDLYTRGKKFGWDLRIKDEIPILEFRNFFQKTDKTHLSLKLAGNSRLSRSDWNHFIIHLKPAQREIVLYINGKETDRASVSSKEPIIRIGFHPEDSTPFKIGESFYGWLDDFLVSKGSPDPEVLSTQYDGQKYDPSSFTADAKFGTAVSPVYKTKFSNSIPEAVLLKANVPKSSVLELYFRSSPKIFSKIEEYPAWRSIDLRKIEEEFKEDDPYRETEEESSPKGKSSSYRIPLDKVWGNKLSYFKYYQVKVKFKTDSGSKSSPELEALTFSYRETVPPVRPAGLKIVNFDDHDPEAQGPRVCLSWTQNPERNVQQKGGYVIHYGVGPNRMVGILKGTSKELAKGKMPVLTTKGKTKHPMSEYLEPILGDDSSCPKRNDMSGPKLCQCIDNRLISLNAEKPEENDDDEDESPKSKKKKKKPRKDPYDKKLLFFQKGLTYYFKVAAYNSVYDPENGPDQLSPLSDPVEVYFLSE</sequence>
<evidence type="ECO:0000256" key="1">
    <source>
        <dbReference type="SAM" id="MobiDB-lite"/>
    </source>
</evidence>
<accession>A0A4R9H0H2</accession>
<dbReference type="SUPFAM" id="SSF49899">
    <property type="entry name" value="Concanavalin A-like lectins/glucanases"/>
    <property type="match status" value="1"/>
</dbReference>
<gene>
    <name evidence="2" type="ORF">EHO65_14955</name>
</gene>
<evidence type="ECO:0000313" key="3">
    <source>
        <dbReference type="Proteomes" id="UP000298097"/>
    </source>
</evidence>
<dbReference type="OrthoDB" id="337326at2"/>
<dbReference type="Gene3D" id="2.60.120.200">
    <property type="match status" value="1"/>
</dbReference>